<dbReference type="InterPro" id="IPR013783">
    <property type="entry name" value="Ig-like_fold"/>
</dbReference>
<dbReference type="InterPro" id="IPR012768">
    <property type="entry name" value="Trehalose_TreZ"/>
</dbReference>
<dbReference type="InterPro" id="IPR014756">
    <property type="entry name" value="Ig_E-set"/>
</dbReference>
<evidence type="ECO:0000256" key="7">
    <source>
        <dbReference type="ARBA" id="ARBA00022801"/>
    </source>
</evidence>
<dbReference type="AlphaFoldDB" id="A0A0G3BJG6"/>
<evidence type="ECO:0000256" key="5">
    <source>
        <dbReference type="ARBA" id="ARBA00015938"/>
    </source>
</evidence>
<feature type="active site" description="Proton donor" evidence="15">
    <location>
        <position position="303"/>
    </location>
</feature>
<dbReference type="SUPFAM" id="SSF51445">
    <property type="entry name" value="(Trans)glycosidases"/>
    <property type="match status" value="1"/>
</dbReference>
<dbReference type="GO" id="GO:0005737">
    <property type="term" value="C:cytoplasm"/>
    <property type="evidence" value="ECO:0007669"/>
    <property type="project" value="UniProtKB-SubCell"/>
</dbReference>
<comment type="similarity">
    <text evidence="3 14">Belongs to the glycosyl hydrolase 13 family.</text>
</comment>
<dbReference type="InterPro" id="IPR006047">
    <property type="entry name" value="GH13_cat_dom"/>
</dbReference>
<dbReference type="Gene3D" id="1.10.10.760">
    <property type="entry name" value="E-set domains of sugar-utilizing enzymes"/>
    <property type="match status" value="1"/>
</dbReference>
<evidence type="ECO:0000313" key="18">
    <source>
        <dbReference type="EMBL" id="AKJ29522.1"/>
    </source>
</evidence>
<dbReference type="EMBL" id="CP011371">
    <property type="protein sequence ID" value="AKJ29522.1"/>
    <property type="molecule type" value="Genomic_DNA"/>
</dbReference>
<evidence type="ECO:0000256" key="10">
    <source>
        <dbReference type="ARBA" id="ARBA00032057"/>
    </source>
</evidence>
<keyword evidence="6" id="KW-0963">Cytoplasm</keyword>
<dbReference type="CDD" id="cd02853">
    <property type="entry name" value="E_set_MTHase_like_N"/>
    <property type="match status" value="1"/>
</dbReference>
<evidence type="ECO:0000256" key="12">
    <source>
        <dbReference type="ARBA" id="ARBA00034013"/>
    </source>
</evidence>
<dbReference type="EC" id="3.2.1.141" evidence="4 13"/>
<dbReference type="SUPFAM" id="SSF81296">
    <property type="entry name" value="E set domains"/>
    <property type="match status" value="1"/>
</dbReference>
<dbReference type="Gene3D" id="3.20.20.80">
    <property type="entry name" value="Glycosidases"/>
    <property type="match status" value="1"/>
</dbReference>
<dbReference type="PIRSF" id="PIRSF006337">
    <property type="entry name" value="Trehalose_TreZ"/>
    <property type="match status" value="1"/>
</dbReference>
<evidence type="ECO:0000259" key="17">
    <source>
        <dbReference type="SMART" id="SM00642"/>
    </source>
</evidence>
<dbReference type="PATRIC" id="fig|413882.6.peg.2953"/>
<dbReference type="InterPro" id="IPR022567">
    <property type="entry name" value="DUF3459"/>
</dbReference>
<dbReference type="STRING" id="413882.AAW51_2831"/>
<evidence type="ECO:0000256" key="1">
    <source>
        <dbReference type="ARBA" id="ARBA00004496"/>
    </source>
</evidence>
<dbReference type="InterPro" id="IPR017853">
    <property type="entry name" value="GH"/>
</dbReference>
<comment type="pathway">
    <text evidence="2 14">Glycan biosynthesis; trehalose biosynthesis.</text>
</comment>
<evidence type="ECO:0000256" key="2">
    <source>
        <dbReference type="ARBA" id="ARBA00005199"/>
    </source>
</evidence>
<dbReference type="Pfam" id="PF11941">
    <property type="entry name" value="DUF3459"/>
    <property type="match status" value="1"/>
</dbReference>
<dbReference type="PANTHER" id="PTHR43651:SF11">
    <property type="entry name" value="MALTO-OLIGOSYLTREHALOSE TREHALOHYDROLASE"/>
    <property type="match status" value="1"/>
</dbReference>
<feature type="site" description="Transition state stabilizer" evidence="16">
    <location>
        <position position="398"/>
    </location>
</feature>
<dbReference type="RefSeq" id="WP_047195119.1">
    <property type="nucleotide sequence ID" value="NZ_CP011371.1"/>
</dbReference>
<dbReference type="Pfam" id="PF00128">
    <property type="entry name" value="Alpha-amylase"/>
    <property type="match status" value="1"/>
</dbReference>
<evidence type="ECO:0000256" key="6">
    <source>
        <dbReference type="ARBA" id="ARBA00022490"/>
    </source>
</evidence>
<evidence type="ECO:0000256" key="15">
    <source>
        <dbReference type="PIRSR" id="PIRSR006337-1"/>
    </source>
</evidence>
<dbReference type="SMART" id="SM00642">
    <property type="entry name" value="Aamy"/>
    <property type="match status" value="1"/>
</dbReference>
<dbReference type="NCBIfam" id="TIGR02402">
    <property type="entry name" value="trehalose_TreZ"/>
    <property type="match status" value="1"/>
</dbReference>
<dbReference type="Pfam" id="PF02922">
    <property type="entry name" value="CBM_48"/>
    <property type="match status" value="1"/>
</dbReference>
<feature type="domain" description="Glycosyl hydrolase family 13 catalytic" evidence="17">
    <location>
        <begin position="121"/>
        <end position="457"/>
    </location>
</feature>
<evidence type="ECO:0000256" key="16">
    <source>
        <dbReference type="PIRSR" id="PIRSR006337-3"/>
    </source>
</evidence>
<feature type="active site" description="Nucleophile" evidence="15">
    <location>
        <position position="268"/>
    </location>
</feature>
<evidence type="ECO:0000256" key="9">
    <source>
        <dbReference type="ARBA" id="ARBA00023295"/>
    </source>
</evidence>
<comment type="catalytic activity">
    <reaction evidence="12 14">
        <text>hydrolysis of (1-&gt;4)-alpha-D-glucosidic linkage in 4-alpha-D-[(1-&gt;4)-alpha-D-glucanosyl]n trehalose to yield trehalose and (1-&gt;4)-alpha-D-glucan.</text>
        <dbReference type="EC" id="3.2.1.141"/>
    </reaction>
</comment>
<keyword evidence="19" id="KW-1185">Reference proteome</keyword>
<dbReference type="PANTHER" id="PTHR43651">
    <property type="entry name" value="1,4-ALPHA-GLUCAN-BRANCHING ENZYME"/>
    <property type="match status" value="1"/>
</dbReference>
<name>A0A0G3BJG6_9BURK</name>
<accession>A0A0G3BJG6</accession>
<keyword evidence="8" id="KW-0119">Carbohydrate metabolism</keyword>
<dbReference type="CDD" id="cd11325">
    <property type="entry name" value="AmyAc_GTHase"/>
    <property type="match status" value="1"/>
</dbReference>
<dbReference type="Gene3D" id="2.60.40.10">
    <property type="entry name" value="Immunoglobulins"/>
    <property type="match status" value="1"/>
</dbReference>
<reference evidence="18 19" key="1">
    <citation type="submission" date="2015-05" db="EMBL/GenBank/DDBJ databases">
        <authorList>
            <person name="Tang B."/>
            <person name="Yu Y."/>
        </authorList>
    </citation>
    <scope>NUCLEOTIDE SEQUENCE [LARGE SCALE GENOMIC DNA]</scope>
    <source>
        <strain evidence="18 19">DSM 7029</strain>
    </source>
</reference>
<dbReference type="InterPro" id="IPR044901">
    <property type="entry name" value="Trehalose_TreZ_E-set_sf"/>
</dbReference>
<protein>
    <recommendedName>
        <fullName evidence="5 13">Malto-oligosyltrehalose trehalohydrolase</fullName>
        <shortName evidence="14">MTHase</shortName>
        <ecNumber evidence="4 13">3.2.1.141</ecNumber>
    </recommendedName>
    <alternativeName>
        <fullName evidence="11 14">4-alpha-D-((1-&gt;4)-alpha-D-glucano)trehalose trehalohydrolase</fullName>
    </alternativeName>
    <alternativeName>
        <fullName evidence="10 14">Maltooligosyl trehalose trehalohydrolase</fullName>
    </alternativeName>
</protein>
<evidence type="ECO:0000256" key="4">
    <source>
        <dbReference type="ARBA" id="ARBA00012268"/>
    </source>
</evidence>
<dbReference type="InterPro" id="IPR004193">
    <property type="entry name" value="Glyco_hydro_13_N"/>
</dbReference>
<evidence type="ECO:0000256" key="13">
    <source>
        <dbReference type="NCBIfam" id="TIGR02402"/>
    </source>
</evidence>
<dbReference type="UniPathway" id="UPA00299"/>
<keyword evidence="9 14" id="KW-0326">Glycosidase</keyword>
<comment type="subcellular location">
    <subcellularLocation>
        <location evidence="1 15">Cytoplasm</location>
    </subcellularLocation>
</comment>
<evidence type="ECO:0000256" key="3">
    <source>
        <dbReference type="ARBA" id="ARBA00008061"/>
    </source>
</evidence>
<dbReference type="Proteomes" id="UP000035352">
    <property type="component" value="Chromosome"/>
</dbReference>
<evidence type="ECO:0000256" key="8">
    <source>
        <dbReference type="ARBA" id="ARBA00023277"/>
    </source>
</evidence>
<evidence type="ECO:0000256" key="14">
    <source>
        <dbReference type="PIRNR" id="PIRNR006337"/>
    </source>
</evidence>
<sequence>MHYVHEMPFGARLRPDGGAQFRLWAPGARSASLVLKRQQQREEEIIESRASEDGWYRLTVPNTGAGDLYQWFIDAELRVPDPASRFNPEGPHGPSQLVDAAKFDWDTAWVGRPWHEAVIYELHVGCFTPAGTYAAAEAQLPALAQLGVTAVQLMPLADFPGRFGWGYDGVLPYAPYAAYGSPQDLKRFIQAAHRLNMMVFLDVVYNHFGPDGNYLPRYAPQFFNERHKTAWGAAVNFDAPGSETVREFFIHNALYWLEEYRFDGLRFDAVHAMLDDSKPDIVETLSNRIREAFPQRHVHLVLENDTNEARRLGRPGEPGRYDGQWNGDFHHTLHVLMTDEHDGYYAEYDQPLDQLARVLTHGFARQGAPHITENAPPRQAAVGSVPLSATVNFLHNHDQIGNRAFGERLTQLTDATSLRLAVAINLLMPAPPMLFMGEEFGAKTPFLYFAGWTGELREAVREGRRREFAHFPRYAEAAERGELPDPCDPQTFERSKLDWVSAQAVAHREWRHHYAELLALRARAITPHLPKLRTGAHTARRAGDGALRVRWRFEGGMALEMLVNLSHQSCRLDQPSQPQGLQDTTLLHSIGDVVADSLSPWAGRWYWGRES</sequence>
<gene>
    <name evidence="18" type="ORF">AAW51_2831</name>
</gene>
<proteinExistence type="inferred from homology"/>
<evidence type="ECO:0000313" key="19">
    <source>
        <dbReference type="Proteomes" id="UP000035352"/>
    </source>
</evidence>
<dbReference type="KEGG" id="pbh:AAW51_2831"/>
<keyword evidence="7 14" id="KW-0378">Hydrolase</keyword>
<dbReference type="GO" id="GO:0005992">
    <property type="term" value="P:trehalose biosynthetic process"/>
    <property type="evidence" value="ECO:0007669"/>
    <property type="project" value="UniProtKB-UniRule"/>
</dbReference>
<evidence type="ECO:0000256" key="11">
    <source>
        <dbReference type="ARBA" id="ARBA00033284"/>
    </source>
</evidence>
<dbReference type="GO" id="GO:0033942">
    <property type="term" value="F:4-alpha-D-(1-&gt;4)-alpha-D-glucanotrehalose trehalohydrolase activity"/>
    <property type="evidence" value="ECO:0007669"/>
    <property type="project" value="UniProtKB-EC"/>
</dbReference>
<organism evidence="18 19">
    <name type="scientific">Caldimonas brevitalea</name>
    <dbReference type="NCBI Taxonomy" id="413882"/>
    <lineage>
        <taxon>Bacteria</taxon>
        <taxon>Pseudomonadati</taxon>
        <taxon>Pseudomonadota</taxon>
        <taxon>Betaproteobacteria</taxon>
        <taxon>Burkholderiales</taxon>
        <taxon>Sphaerotilaceae</taxon>
        <taxon>Caldimonas</taxon>
    </lineage>
</organism>